<evidence type="ECO:0000256" key="6">
    <source>
        <dbReference type="ARBA" id="ARBA00022807"/>
    </source>
</evidence>
<dbReference type="EMBL" id="JH792867">
    <property type="protein sequence ID" value="ELQ45121.1"/>
    <property type="molecule type" value="Genomic_DNA"/>
</dbReference>
<keyword evidence="5" id="KW-0378">Hydrolase</keyword>
<protein>
    <recommendedName>
        <fullName evidence="2">ubiquitinyl hydrolase 1</fullName>
        <ecNumber evidence="2">3.4.19.12</ecNumber>
    </recommendedName>
</protein>
<feature type="non-terminal residue" evidence="8">
    <location>
        <position position="1"/>
    </location>
</feature>
<accession>A0AA97PS59</accession>
<dbReference type="AlphaFoldDB" id="A0AA97PS59"/>
<dbReference type="InterPro" id="IPR022099">
    <property type="entry name" value="DUF3638"/>
</dbReference>
<organism evidence="8">
    <name type="scientific">Pyricularia oryzae (strain Y34)</name>
    <name type="common">Rice blast fungus</name>
    <name type="synonym">Magnaporthe oryzae</name>
    <dbReference type="NCBI Taxonomy" id="1143189"/>
    <lineage>
        <taxon>Eukaryota</taxon>
        <taxon>Fungi</taxon>
        <taxon>Dikarya</taxon>
        <taxon>Ascomycota</taxon>
        <taxon>Pezizomycotina</taxon>
        <taxon>Sordariomycetes</taxon>
        <taxon>Sordariomycetidae</taxon>
        <taxon>Magnaporthales</taxon>
        <taxon>Pyriculariaceae</taxon>
        <taxon>Pyricularia</taxon>
    </lineage>
</organism>
<feature type="domain" description="DUF3638" evidence="7">
    <location>
        <begin position="483"/>
        <end position="705"/>
    </location>
</feature>
<keyword evidence="3" id="KW-0645">Protease</keyword>
<evidence type="ECO:0000256" key="3">
    <source>
        <dbReference type="ARBA" id="ARBA00022670"/>
    </source>
</evidence>
<proteinExistence type="predicted"/>
<dbReference type="InterPro" id="IPR051346">
    <property type="entry name" value="OTU_Deubiquitinase"/>
</dbReference>
<evidence type="ECO:0000256" key="2">
    <source>
        <dbReference type="ARBA" id="ARBA00012759"/>
    </source>
</evidence>
<dbReference type="Proteomes" id="UP000011086">
    <property type="component" value="Unassembled WGS sequence"/>
</dbReference>
<dbReference type="EC" id="3.4.19.12" evidence="2"/>
<dbReference type="GO" id="GO:0006508">
    <property type="term" value="P:proteolysis"/>
    <property type="evidence" value="ECO:0007669"/>
    <property type="project" value="UniProtKB-KW"/>
</dbReference>
<gene>
    <name evidence="8" type="ORF">OOU_Y34scaffold00014g1</name>
</gene>
<evidence type="ECO:0000256" key="4">
    <source>
        <dbReference type="ARBA" id="ARBA00022786"/>
    </source>
</evidence>
<name>A0AA97PS59_PYRO3</name>
<evidence type="ECO:0000313" key="8">
    <source>
        <dbReference type="EMBL" id="ELQ45121.1"/>
    </source>
</evidence>
<comment type="catalytic activity">
    <reaction evidence="1">
        <text>Thiol-dependent hydrolysis of ester, thioester, amide, peptide and isopeptide bonds formed by the C-terminal Gly of ubiquitin (a 76-residue protein attached to proteins as an intracellular targeting signal).</text>
        <dbReference type="EC" id="3.4.19.12"/>
    </reaction>
</comment>
<evidence type="ECO:0000259" key="7">
    <source>
        <dbReference type="Pfam" id="PF12340"/>
    </source>
</evidence>
<evidence type="ECO:0000256" key="5">
    <source>
        <dbReference type="ARBA" id="ARBA00022801"/>
    </source>
</evidence>
<sequence>SHWYNDVRKSIEFCPKSSPWESLGLGTGWTLAPFDGDEWRLQTFNYQLLSPLSSTAEAVGACLQAIEDIEYMHLMLEESTGTLKIELPRLDLGFRLAPGSTGMQSVQFRGMQVDSDQSLGTLGGLASKLLLTSKSREKRAVIIPDGHVAWRESDHHVIVDIAKGSASRTHFYDIDMLLGRLQDNGSLRSKLKIAYLHGITSFTIPDPLTSCTGTEQALSILQSSAVKSMSSNLSEEDVQLLGKISRLTPSRQFYPRDLCVMQEVTWLPGLSFLSQPSHYHVEVMGILEHAEVQSIFCTSSRTKERMRDSVKRLKEAQDLDSSLLLRDMVNTAWVRVSGFGAENFTTQHDRTYASRDRARFEPGEYDCFAMSSAIYSGEAVLAREPGTTSIRHMNWLLSILEASIGIDGDPATQATRPLPRISGKFFISQLAADRWKLLPDAWKGPIVEYGLAIHQVQRAERLLALASPERQHELTAELSDPGHSNWDPLELPLVLLMEIETNMTIRAIQMCIAKEMISPPGHQNASMQLNMGEGKSSVIVPAVAAILASMRESLIRVIVGKPQSKQMFQMLVARLGGLQNVVVHQLPFSRDLRLGVDDVATIHRYLRNCATTGGILLVQPEHILSFKLMGFECLVTSESVELGQLVLGTQRYLDLNSRDIVDESDENLSTKFELIYTMGIQRPLAFSPGRWLLLQHVLDVVRQTSPYAQLLDQCLVFLDEAHTRGTDLKLPVYYRAAVTLGPALTKDRLIQACMRMRQLGKGQSILFCIPPEIQSKILQRRGPDQDSATTPIEVSEIIEWSIAETCIDLERCVGLWAVQGKRFAHQQHLWYEISGESKLSEDGKKRQTKQWAEKFLEDEARTIQDLYRPGPRLPTLCCDRHADHDGVNLIEKHVAKFGCGGDTSSTTALQEEQERELSPEIQKEMQIQRPHPADPAEHSLDPEVVYFIRTGVVRKGAIPSAFSPAFSTLSCTTAAAHLTNMDEFPQNLLVTRDFARTIKTSGHEGGGSENKTDQFLRPVQWVVTSAGGRPNDDGGAVATTMVIISPFEAQSLISEFETTHRRVVLHLYAPRVLLGFRPLDGLRLYTTPALPDGWAVSPRLVLQLNLFSGQLYFDSFVEYTAVCDMLGLDWRGCAGKQEQSVSGVGADGFVNPVFRTTDDETGCTFRHSPVGFLKVFLSKVRRDSKGIDRTHIGKMLDAVLLTEKDFVN</sequence>
<keyword evidence="4" id="KW-0833">Ubl conjugation pathway</keyword>
<dbReference type="PANTHER" id="PTHR13367">
    <property type="entry name" value="UBIQUITIN THIOESTERASE"/>
    <property type="match status" value="1"/>
</dbReference>
<dbReference type="GO" id="GO:0004843">
    <property type="term" value="F:cysteine-type deubiquitinase activity"/>
    <property type="evidence" value="ECO:0007669"/>
    <property type="project" value="UniProtKB-EC"/>
</dbReference>
<keyword evidence="6" id="KW-0788">Thiol protease</keyword>
<dbReference type="Pfam" id="PF12340">
    <property type="entry name" value="DUF3638"/>
    <property type="match status" value="1"/>
</dbReference>
<dbReference type="PANTHER" id="PTHR13367:SF34">
    <property type="match status" value="1"/>
</dbReference>
<reference evidence="8" key="1">
    <citation type="journal article" date="2012" name="PLoS Genet.">
        <title>Comparative analysis of the genomes of two field isolates of the rice blast fungus Magnaporthe oryzae.</title>
        <authorList>
            <person name="Xue M."/>
            <person name="Yang J."/>
            <person name="Li Z."/>
            <person name="Hu S."/>
            <person name="Yao N."/>
            <person name="Dean R.A."/>
            <person name="Zhao W."/>
            <person name="Shen M."/>
            <person name="Zhang H."/>
            <person name="Li C."/>
            <person name="Liu L."/>
            <person name="Cao L."/>
            <person name="Xu X."/>
            <person name="Xing Y."/>
            <person name="Hsiang T."/>
            <person name="Zhang Z."/>
            <person name="Xu J.R."/>
            <person name="Peng Y.L."/>
        </authorList>
    </citation>
    <scope>NUCLEOTIDE SEQUENCE</scope>
    <source>
        <strain evidence="8">Y34</strain>
    </source>
</reference>
<evidence type="ECO:0000256" key="1">
    <source>
        <dbReference type="ARBA" id="ARBA00000707"/>
    </source>
</evidence>